<feature type="non-terminal residue" evidence="2">
    <location>
        <position position="1"/>
    </location>
</feature>
<gene>
    <name evidence="2" type="ORF">PSI23_20050</name>
</gene>
<evidence type="ECO:0000259" key="1">
    <source>
        <dbReference type="Pfam" id="PF13333"/>
    </source>
</evidence>
<accession>A0ABT5LP24</accession>
<proteinExistence type="predicted"/>
<evidence type="ECO:0000313" key="2">
    <source>
        <dbReference type="EMBL" id="MDC9591510.1"/>
    </source>
</evidence>
<dbReference type="EMBL" id="JAQRFI010000094">
    <property type="protein sequence ID" value="MDC9591510.1"/>
    <property type="molecule type" value="Genomic_DNA"/>
</dbReference>
<feature type="domain" description="Integrase catalytic" evidence="1">
    <location>
        <begin position="3"/>
        <end position="35"/>
    </location>
</feature>
<evidence type="ECO:0000313" key="3">
    <source>
        <dbReference type="Proteomes" id="UP001217178"/>
    </source>
</evidence>
<dbReference type="Proteomes" id="UP001217178">
    <property type="component" value="Unassembled WGS sequence"/>
</dbReference>
<keyword evidence="3" id="KW-1185">Reference proteome</keyword>
<sequence>ENQAEMKKDVLDYLHYYHLTRLHTANNDLTPVEYEMAFVKVSDFS</sequence>
<protein>
    <submittedName>
        <fullName evidence="2">IS3 family transposase</fullName>
    </submittedName>
</protein>
<comment type="caution">
    <text evidence="2">The sequence shown here is derived from an EMBL/GenBank/DDBJ whole genome shotgun (WGS) entry which is preliminary data.</text>
</comment>
<reference evidence="2 3" key="1">
    <citation type="submission" date="2023-02" db="EMBL/GenBank/DDBJ databases">
        <title>Entomopathogenic bacteria.</title>
        <authorList>
            <person name="Machado R.A."/>
        </authorList>
    </citation>
    <scope>NUCLEOTIDE SEQUENCE [LARGE SCALE GENOMIC DNA]</scope>
    <source>
        <strain evidence="2 3">XENO-10</strain>
    </source>
</reference>
<organism evidence="2 3">
    <name type="scientific">Xenorhabdus yunnanensis</name>
    <dbReference type="NCBI Taxonomy" id="3025878"/>
    <lineage>
        <taxon>Bacteria</taxon>
        <taxon>Pseudomonadati</taxon>
        <taxon>Pseudomonadota</taxon>
        <taxon>Gammaproteobacteria</taxon>
        <taxon>Enterobacterales</taxon>
        <taxon>Morganellaceae</taxon>
        <taxon>Xenorhabdus</taxon>
    </lineage>
</organism>
<dbReference type="RefSeq" id="WP_273556735.1">
    <property type="nucleotide sequence ID" value="NZ_JAQRFI010000094.1"/>
</dbReference>
<dbReference type="InterPro" id="IPR001584">
    <property type="entry name" value="Integrase_cat-core"/>
</dbReference>
<dbReference type="Pfam" id="PF13333">
    <property type="entry name" value="rve_2"/>
    <property type="match status" value="1"/>
</dbReference>
<name>A0ABT5LP24_9GAMM</name>